<name>A0A0D2Q8K8_HYPSF</name>
<dbReference type="OMA" id="AFCKDCQ"/>
<evidence type="ECO:0000256" key="1">
    <source>
        <dbReference type="SAM" id="MobiDB-lite"/>
    </source>
</evidence>
<accession>A0A0D2Q8K8</accession>
<dbReference type="Proteomes" id="UP000054270">
    <property type="component" value="Unassembled WGS sequence"/>
</dbReference>
<feature type="region of interest" description="Disordered" evidence="1">
    <location>
        <begin position="1"/>
        <end position="155"/>
    </location>
</feature>
<gene>
    <name evidence="2" type="ORF">HYPSUDRAFT_62428</name>
</gene>
<feature type="compositionally biased region" description="Low complexity" evidence="1">
    <location>
        <begin position="415"/>
        <end position="431"/>
    </location>
</feature>
<feature type="compositionally biased region" description="Basic and acidic residues" evidence="1">
    <location>
        <begin position="440"/>
        <end position="455"/>
    </location>
</feature>
<dbReference type="STRING" id="945553.A0A0D2Q8K8"/>
<protein>
    <submittedName>
        <fullName evidence="2">Uncharacterized protein</fullName>
    </submittedName>
</protein>
<feature type="compositionally biased region" description="Polar residues" evidence="1">
    <location>
        <begin position="244"/>
        <end position="257"/>
    </location>
</feature>
<feature type="compositionally biased region" description="Low complexity" evidence="1">
    <location>
        <begin position="42"/>
        <end position="56"/>
    </location>
</feature>
<keyword evidence="3" id="KW-1185">Reference proteome</keyword>
<feature type="region of interest" description="Disordered" evidence="1">
    <location>
        <begin position="411"/>
        <end position="458"/>
    </location>
</feature>
<dbReference type="AlphaFoldDB" id="A0A0D2Q8K8"/>
<proteinExistence type="predicted"/>
<organism evidence="2 3">
    <name type="scientific">Hypholoma sublateritium (strain FD-334 SS-4)</name>
    <dbReference type="NCBI Taxonomy" id="945553"/>
    <lineage>
        <taxon>Eukaryota</taxon>
        <taxon>Fungi</taxon>
        <taxon>Dikarya</taxon>
        <taxon>Basidiomycota</taxon>
        <taxon>Agaricomycotina</taxon>
        <taxon>Agaricomycetes</taxon>
        <taxon>Agaricomycetidae</taxon>
        <taxon>Agaricales</taxon>
        <taxon>Agaricineae</taxon>
        <taxon>Strophariaceae</taxon>
        <taxon>Hypholoma</taxon>
    </lineage>
</organism>
<sequence>MQAPLSSPDDRTESAASRRVTYSGGKKRKRVLSDPQVDSDSDSSSASKSIKSAKMSTPSPRMAETKPPSRRGPKKVDVNLPGPSPIKRDSESVKPPKASKNRARTAASMTGSSLKEVTRKVAESPSCPQKPEIKKPDSPGINTPESIVVATPKSKSRAKSIAADEDFDDNASIADSTISVTKTRRNEVERIEYYKNQPDCGILEPHAAQCTRCDKIVKLGRKQTYAVRPWELHRIRCDQKPAHATQSTPAPTEQSPASRLPDMPTPIIASSSRPMPTPTPARRPSEQDRKKFLESERQIKQLEKNRALCAKCDQWIALSEATAYTSGNWMKHKVKCFDAVPSNRVAAAKRKLLLVNDGQAKTFTTNSVDCNNCGVSVALEGEGDFNLTAWDAHKVQCTKSIPIPRNENVNSVTFSSRSSRPPVSSGPSAGADTAVAGVKRSREEVDTTPEDDQHAVRQRTATYLQPQIEPPNTLLGWFMLPFSSFARGFKESLKDRP</sequence>
<reference evidence="3" key="1">
    <citation type="submission" date="2014-04" db="EMBL/GenBank/DDBJ databases">
        <title>Evolutionary Origins and Diversification of the Mycorrhizal Mutualists.</title>
        <authorList>
            <consortium name="DOE Joint Genome Institute"/>
            <consortium name="Mycorrhizal Genomics Consortium"/>
            <person name="Kohler A."/>
            <person name="Kuo A."/>
            <person name="Nagy L.G."/>
            <person name="Floudas D."/>
            <person name="Copeland A."/>
            <person name="Barry K.W."/>
            <person name="Cichocki N."/>
            <person name="Veneault-Fourrey C."/>
            <person name="LaButti K."/>
            <person name="Lindquist E.A."/>
            <person name="Lipzen A."/>
            <person name="Lundell T."/>
            <person name="Morin E."/>
            <person name="Murat C."/>
            <person name="Riley R."/>
            <person name="Ohm R."/>
            <person name="Sun H."/>
            <person name="Tunlid A."/>
            <person name="Henrissat B."/>
            <person name="Grigoriev I.V."/>
            <person name="Hibbett D.S."/>
            <person name="Martin F."/>
        </authorList>
    </citation>
    <scope>NUCLEOTIDE SEQUENCE [LARGE SCALE GENOMIC DNA]</scope>
    <source>
        <strain evidence="3">FD-334 SS-4</strain>
    </source>
</reference>
<dbReference type="OrthoDB" id="3262173at2759"/>
<evidence type="ECO:0000313" key="3">
    <source>
        <dbReference type="Proteomes" id="UP000054270"/>
    </source>
</evidence>
<evidence type="ECO:0000313" key="2">
    <source>
        <dbReference type="EMBL" id="KJA28035.1"/>
    </source>
</evidence>
<feature type="region of interest" description="Disordered" evidence="1">
    <location>
        <begin position="240"/>
        <end position="291"/>
    </location>
</feature>
<dbReference type="EMBL" id="KN817522">
    <property type="protein sequence ID" value="KJA28035.1"/>
    <property type="molecule type" value="Genomic_DNA"/>
</dbReference>